<dbReference type="SUPFAM" id="SSF53697">
    <property type="entry name" value="SIS domain"/>
    <property type="match status" value="1"/>
</dbReference>
<comment type="pathway">
    <text evidence="7">Carbohydrate biosynthesis; gluconeogenesis.</text>
</comment>
<dbReference type="PANTHER" id="PTHR11469">
    <property type="entry name" value="GLUCOSE-6-PHOSPHATE ISOMERASE"/>
    <property type="match status" value="1"/>
</dbReference>
<comment type="function">
    <text evidence="7">Catalyzes the reversible isomerization of glucose-6-phosphate to fructose-6-phosphate.</text>
</comment>
<keyword evidence="10" id="KW-1185">Reference proteome</keyword>
<dbReference type="CDD" id="cd05016">
    <property type="entry name" value="SIS_PGI_2"/>
    <property type="match status" value="1"/>
</dbReference>
<reference evidence="9 10" key="1">
    <citation type="submission" date="2017-05" db="EMBL/GenBank/DDBJ databases">
        <title>Genomic insights into alkan degradation activity of Oleiphilus messinensis.</title>
        <authorList>
            <person name="Kozyavkin S.A."/>
            <person name="Slesarev A.I."/>
            <person name="Golyshin P.N."/>
            <person name="Korzhenkov A."/>
            <person name="Golyshina O.N."/>
            <person name="Toshchakov S.V."/>
        </authorList>
    </citation>
    <scope>NUCLEOTIDE SEQUENCE [LARGE SCALE GENOMIC DNA]</scope>
    <source>
        <strain evidence="9 10">ME102</strain>
    </source>
</reference>
<dbReference type="InterPro" id="IPR018189">
    <property type="entry name" value="Phosphoglucose_isomerase_CS"/>
</dbReference>
<dbReference type="EMBL" id="CP021425">
    <property type="protein sequence ID" value="ARU58601.1"/>
    <property type="molecule type" value="Genomic_DNA"/>
</dbReference>
<dbReference type="Pfam" id="PF00342">
    <property type="entry name" value="PGI"/>
    <property type="match status" value="1"/>
</dbReference>
<feature type="active site" description="Proton donor" evidence="7">
    <location>
        <position position="334"/>
    </location>
</feature>
<evidence type="ECO:0000256" key="4">
    <source>
        <dbReference type="ARBA" id="ARBA00023152"/>
    </source>
</evidence>
<dbReference type="InterPro" id="IPR035482">
    <property type="entry name" value="SIS_PGI_2"/>
</dbReference>
<evidence type="ECO:0000256" key="8">
    <source>
        <dbReference type="RuleBase" id="RU000612"/>
    </source>
</evidence>
<dbReference type="GO" id="GO:0048029">
    <property type="term" value="F:monosaccharide binding"/>
    <property type="evidence" value="ECO:0007669"/>
    <property type="project" value="TreeGrafter"/>
</dbReference>
<proteinExistence type="inferred from homology"/>
<comment type="similarity">
    <text evidence="2 7 8">Belongs to the GPI family.</text>
</comment>
<dbReference type="CDD" id="cd05015">
    <property type="entry name" value="SIS_PGI_1"/>
    <property type="match status" value="1"/>
</dbReference>
<dbReference type="InterPro" id="IPR023096">
    <property type="entry name" value="G6P_Isomerase_C"/>
</dbReference>
<dbReference type="GO" id="GO:0006094">
    <property type="term" value="P:gluconeogenesis"/>
    <property type="evidence" value="ECO:0007669"/>
    <property type="project" value="UniProtKB-UniRule"/>
</dbReference>
<protein>
    <recommendedName>
        <fullName evidence="7">Glucose-6-phosphate isomerase</fullName>
        <shortName evidence="7">GPI</shortName>
        <ecNumber evidence="7">5.3.1.9</ecNumber>
    </recommendedName>
    <alternativeName>
        <fullName evidence="7">Phosphoglucose isomerase</fullName>
        <shortName evidence="7">PGI</shortName>
    </alternativeName>
    <alternativeName>
        <fullName evidence="7">Phosphohexose isomerase</fullName>
        <shortName evidence="7">PHI</shortName>
    </alternativeName>
</protein>
<dbReference type="PROSITE" id="PS51463">
    <property type="entry name" value="P_GLUCOSE_ISOMERASE_3"/>
    <property type="match status" value="1"/>
</dbReference>
<keyword evidence="7" id="KW-0963">Cytoplasm</keyword>
<dbReference type="PRINTS" id="PR00662">
    <property type="entry name" value="G6PISOMERASE"/>
</dbReference>
<evidence type="ECO:0000256" key="6">
    <source>
        <dbReference type="ARBA" id="ARBA00029321"/>
    </source>
</evidence>
<organism evidence="9 10">
    <name type="scientific">Oleiphilus messinensis</name>
    <dbReference type="NCBI Taxonomy" id="141451"/>
    <lineage>
        <taxon>Bacteria</taxon>
        <taxon>Pseudomonadati</taxon>
        <taxon>Pseudomonadota</taxon>
        <taxon>Gammaproteobacteria</taxon>
        <taxon>Oceanospirillales</taxon>
        <taxon>Oleiphilaceae</taxon>
        <taxon>Oleiphilus</taxon>
    </lineage>
</organism>
<comment type="subcellular location">
    <subcellularLocation>
        <location evidence="7">Cytoplasm</location>
    </subcellularLocation>
</comment>
<dbReference type="GO" id="GO:0006096">
    <property type="term" value="P:glycolytic process"/>
    <property type="evidence" value="ECO:0007669"/>
    <property type="project" value="UniProtKB-UniRule"/>
</dbReference>
<accession>A0A1Y0IDS6</accession>
<dbReference type="GO" id="GO:0051156">
    <property type="term" value="P:glucose 6-phosphate metabolic process"/>
    <property type="evidence" value="ECO:0007669"/>
    <property type="project" value="TreeGrafter"/>
</dbReference>
<feature type="active site" evidence="7">
    <location>
        <position position="493"/>
    </location>
</feature>
<keyword evidence="3 7" id="KW-0312">Gluconeogenesis</keyword>
<evidence type="ECO:0000256" key="2">
    <source>
        <dbReference type="ARBA" id="ARBA00006604"/>
    </source>
</evidence>
<dbReference type="GO" id="GO:0004347">
    <property type="term" value="F:glucose-6-phosphate isomerase activity"/>
    <property type="evidence" value="ECO:0007669"/>
    <property type="project" value="UniProtKB-UniRule"/>
</dbReference>
<dbReference type="InterPro" id="IPR001672">
    <property type="entry name" value="G6P_Isomerase"/>
</dbReference>
<evidence type="ECO:0000256" key="5">
    <source>
        <dbReference type="ARBA" id="ARBA00023235"/>
    </source>
</evidence>
<dbReference type="HAMAP" id="MF_00473">
    <property type="entry name" value="G6P_isomerase"/>
    <property type="match status" value="1"/>
</dbReference>
<dbReference type="Gene3D" id="1.10.1390.10">
    <property type="match status" value="1"/>
</dbReference>
<feature type="active site" evidence="7">
    <location>
        <position position="365"/>
    </location>
</feature>
<keyword evidence="4 7" id="KW-0324">Glycolysis</keyword>
<comment type="pathway">
    <text evidence="1 7 8">Carbohydrate degradation; glycolysis; D-glyceraldehyde 3-phosphate and glycerone phosphate from D-glucose: step 2/4.</text>
</comment>
<dbReference type="UniPathway" id="UPA00109">
    <property type="reaction ID" value="UER00181"/>
</dbReference>
<dbReference type="GO" id="GO:0097367">
    <property type="term" value="F:carbohydrate derivative binding"/>
    <property type="evidence" value="ECO:0007669"/>
    <property type="project" value="InterPro"/>
</dbReference>
<gene>
    <name evidence="7" type="primary">pgi</name>
    <name evidence="9" type="ORF">OLMES_4605</name>
</gene>
<dbReference type="PROSITE" id="PS00174">
    <property type="entry name" value="P_GLUCOSE_ISOMERASE_2"/>
    <property type="match status" value="1"/>
</dbReference>
<name>A0A1Y0IDS6_9GAMM</name>
<evidence type="ECO:0000313" key="10">
    <source>
        <dbReference type="Proteomes" id="UP000196027"/>
    </source>
</evidence>
<dbReference type="EC" id="5.3.1.9" evidence="7"/>
<dbReference type="PANTHER" id="PTHR11469:SF1">
    <property type="entry name" value="GLUCOSE-6-PHOSPHATE ISOMERASE"/>
    <property type="match status" value="1"/>
</dbReference>
<dbReference type="InterPro" id="IPR035476">
    <property type="entry name" value="SIS_PGI_1"/>
</dbReference>
<dbReference type="NCBIfam" id="NF001211">
    <property type="entry name" value="PRK00179.1"/>
    <property type="match status" value="1"/>
</dbReference>
<sequence length="534" mass="59521">MKKTHMRELFAANPNRFREFFIEAAGIKLDFSKNLITAKTMKLLADLAEERRLTDAVNEMFRGEQINRSEQRPALHIALRNASERPIYVDGQDVMPEVRATLEKMELFTWKIRSTQWRGFSNLPFTDIVSIGIGGSFLGPKLVSAALKPYWNDTLNCHYVANIDGTHITEVLKHLDPETTLFLIQSKSFGTQETLENAKVARHWFMQNGGSEDTIGKHFVAITANVPSAIEFGIAEDNIFPMWDWVGGRYSLWSAIGLPTALAIGMDGFRALLSGAYAMDEHFRTAPIDQNLPIILALLGVWYSNFMDADSYAILPYDHYLRGLPAHLQQLDMESNGKRVTHNGDEVDYQTGPIIWGGAGANGQHAYHQLLHQGTRLAPADFIIPLHTHNPVANHHAILFANCLSQTQALMQGKTLSEAKQELIAAGMSAREADALAPHKVIPGNKPSNTVLFERATPRTIGALIAMYEHKVFVQGALWDINSFDQWGVELGKQLGNEILRKLVSAPAREQSSPTLDASTQGLVDLYLGRDKHF</sequence>
<dbReference type="Gene3D" id="3.40.50.10490">
    <property type="entry name" value="Glucose-6-phosphate isomerase like protein, domain 1"/>
    <property type="match status" value="2"/>
</dbReference>
<evidence type="ECO:0000256" key="7">
    <source>
        <dbReference type="HAMAP-Rule" id="MF_00473"/>
    </source>
</evidence>
<evidence type="ECO:0000256" key="3">
    <source>
        <dbReference type="ARBA" id="ARBA00022432"/>
    </source>
</evidence>
<keyword evidence="5 7" id="KW-0413">Isomerase</keyword>
<dbReference type="UniPathway" id="UPA00138"/>
<dbReference type="AlphaFoldDB" id="A0A1Y0IDS6"/>
<evidence type="ECO:0000313" key="9">
    <source>
        <dbReference type="EMBL" id="ARU58601.1"/>
    </source>
</evidence>
<comment type="catalytic activity">
    <reaction evidence="6 7 8">
        <text>alpha-D-glucose 6-phosphate = beta-D-fructose 6-phosphate</text>
        <dbReference type="Rhea" id="RHEA:11816"/>
        <dbReference type="ChEBI" id="CHEBI:57634"/>
        <dbReference type="ChEBI" id="CHEBI:58225"/>
        <dbReference type="EC" id="5.3.1.9"/>
    </reaction>
</comment>
<dbReference type="PROSITE" id="PS00765">
    <property type="entry name" value="P_GLUCOSE_ISOMERASE_1"/>
    <property type="match status" value="1"/>
</dbReference>
<dbReference type="GO" id="GO:0005829">
    <property type="term" value="C:cytosol"/>
    <property type="evidence" value="ECO:0007669"/>
    <property type="project" value="TreeGrafter"/>
</dbReference>
<dbReference type="InterPro" id="IPR046348">
    <property type="entry name" value="SIS_dom_sf"/>
</dbReference>
<dbReference type="Proteomes" id="UP000196027">
    <property type="component" value="Chromosome"/>
</dbReference>
<evidence type="ECO:0000256" key="1">
    <source>
        <dbReference type="ARBA" id="ARBA00004926"/>
    </source>
</evidence>
<dbReference type="KEGG" id="ome:OLMES_4605"/>